<evidence type="ECO:0000256" key="3">
    <source>
        <dbReference type="ARBA" id="ARBA00023125"/>
    </source>
</evidence>
<evidence type="ECO:0000256" key="4">
    <source>
        <dbReference type="ARBA" id="ARBA00023163"/>
    </source>
</evidence>
<evidence type="ECO:0000313" key="6">
    <source>
        <dbReference type="EMBL" id="MDP9792972.1"/>
    </source>
</evidence>
<dbReference type="Pfam" id="PF03466">
    <property type="entry name" value="LysR_substrate"/>
    <property type="match status" value="1"/>
</dbReference>
<organism evidence="6 7">
    <name type="scientific">Catenuloplanes nepalensis</name>
    <dbReference type="NCBI Taxonomy" id="587533"/>
    <lineage>
        <taxon>Bacteria</taxon>
        <taxon>Bacillati</taxon>
        <taxon>Actinomycetota</taxon>
        <taxon>Actinomycetes</taxon>
        <taxon>Micromonosporales</taxon>
        <taxon>Micromonosporaceae</taxon>
        <taxon>Catenuloplanes</taxon>
    </lineage>
</organism>
<comment type="similarity">
    <text evidence="1">Belongs to the LysR transcriptional regulatory family.</text>
</comment>
<dbReference type="SUPFAM" id="SSF46785">
    <property type="entry name" value="Winged helix' DNA-binding domain"/>
    <property type="match status" value="1"/>
</dbReference>
<comment type="caution">
    <text evidence="6">The sequence shown here is derived from an EMBL/GenBank/DDBJ whole genome shotgun (WGS) entry which is preliminary data.</text>
</comment>
<accession>A0ABT9MNJ2</accession>
<reference evidence="6 7" key="1">
    <citation type="submission" date="2023-07" db="EMBL/GenBank/DDBJ databases">
        <title>Sequencing the genomes of 1000 actinobacteria strains.</title>
        <authorList>
            <person name="Klenk H.-P."/>
        </authorList>
    </citation>
    <scope>NUCLEOTIDE SEQUENCE [LARGE SCALE GENOMIC DNA]</scope>
    <source>
        <strain evidence="6 7">DSM 44710</strain>
    </source>
</reference>
<dbReference type="InterPro" id="IPR005119">
    <property type="entry name" value="LysR_subst-bd"/>
</dbReference>
<evidence type="ECO:0000256" key="2">
    <source>
        <dbReference type="ARBA" id="ARBA00023015"/>
    </source>
</evidence>
<proteinExistence type="inferred from homology"/>
<keyword evidence="3 6" id="KW-0238">DNA-binding</keyword>
<dbReference type="Gene3D" id="1.10.10.10">
    <property type="entry name" value="Winged helix-like DNA-binding domain superfamily/Winged helix DNA-binding domain"/>
    <property type="match status" value="1"/>
</dbReference>
<dbReference type="Proteomes" id="UP001240984">
    <property type="component" value="Unassembled WGS sequence"/>
</dbReference>
<feature type="domain" description="HTH lysR-type" evidence="5">
    <location>
        <begin position="8"/>
        <end position="65"/>
    </location>
</feature>
<dbReference type="SUPFAM" id="SSF53850">
    <property type="entry name" value="Periplasmic binding protein-like II"/>
    <property type="match status" value="1"/>
</dbReference>
<dbReference type="InterPro" id="IPR036388">
    <property type="entry name" value="WH-like_DNA-bd_sf"/>
</dbReference>
<evidence type="ECO:0000259" key="5">
    <source>
        <dbReference type="PROSITE" id="PS50931"/>
    </source>
</evidence>
<dbReference type="EMBL" id="JAUSRA010000001">
    <property type="protein sequence ID" value="MDP9792972.1"/>
    <property type="molecule type" value="Genomic_DNA"/>
</dbReference>
<name>A0ABT9MNJ2_9ACTN</name>
<dbReference type="GO" id="GO:0003677">
    <property type="term" value="F:DNA binding"/>
    <property type="evidence" value="ECO:0007669"/>
    <property type="project" value="UniProtKB-KW"/>
</dbReference>
<dbReference type="PRINTS" id="PR00039">
    <property type="entry name" value="HTHLYSR"/>
</dbReference>
<dbReference type="PANTHER" id="PTHR30346:SF28">
    <property type="entry name" value="HTH-TYPE TRANSCRIPTIONAL REGULATOR CYNR"/>
    <property type="match status" value="1"/>
</dbReference>
<evidence type="ECO:0000313" key="7">
    <source>
        <dbReference type="Proteomes" id="UP001240984"/>
    </source>
</evidence>
<gene>
    <name evidence="6" type="ORF">J2S43_001484</name>
</gene>
<dbReference type="PROSITE" id="PS50931">
    <property type="entry name" value="HTH_LYSR"/>
    <property type="match status" value="1"/>
</dbReference>
<dbReference type="InterPro" id="IPR036390">
    <property type="entry name" value="WH_DNA-bd_sf"/>
</dbReference>
<dbReference type="Pfam" id="PF00126">
    <property type="entry name" value="HTH_1"/>
    <property type="match status" value="1"/>
</dbReference>
<protein>
    <submittedName>
        <fullName evidence="6">DNA-binding transcriptional LysR family regulator</fullName>
    </submittedName>
</protein>
<keyword evidence="7" id="KW-1185">Reference proteome</keyword>
<dbReference type="InterPro" id="IPR000847">
    <property type="entry name" value="LysR_HTH_N"/>
</dbReference>
<dbReference type="PANTHER" id="PTHR30346">
    <property type="entry name" value="TRANSCRIPTIONAL DUAL REGULATOR HCAR-RELATED"/>
    <property type="match status" value="1"/>
</dbReference>
<dbReference type="Gene3D" id="3.40.190.10">
    <property type="entry name" value="Periplasmic binding protein-like II"/>
    <property type="match status" value="2"/>
</dbReference>
<evidence type="ECO:0000256" key="1">
    <source>
        <dbReference type="ARBA" id="ARBA00009437"/>
    </source>
</evidence>
<sequence>MVNETGGVEIQQLRCFAAVAEELHFGRAAERLHMTASPVSRMVKDLERELEAELFVRRYHQIELTAAGRELVARVTPLLDAFDRLKGEVRRAAADDRRTVRLGGSHYSPPRILDEVVECAREAGAGPAVDVRLAPSSELLAALFRSELDAAVVHLPVDDPGLRSMPLAAYRFHVAMRRDDVLAGRDSLAVADLADRVVLALPLSLQPATMQLLRDVLITKGVCRLRALDDPDPVRLAGQVRRSRDLTLTLSPATGGSSRLFDDPAFTTIPLIDGPEVGLGLAWRADRAGDPAIAGLLAAVEAHWTGGAVEI</sequence>
<dbReference type="RefSeq" id="WP_306827857.1">
    <property type="nucleotide sequence ID" value="NZ_JAUSRA010000001.1"/>
</dbReference>
<keyword evidence="4" id="KW-0804">Transcription</keyword>
<keyword evidence="2" id="KW-0805">Transcription regulation</keyword>